<accession>A0A3N2QTQ4</accession>
<keyword evidence="2" id="KW-0732">Signal</keyword>
<protein>
    <submittedName>
        <fullName evidence="3">Uncharacterized protein</fullName>
    </submittedName>
</protein>
<evidence type="ECO:0000313" key="4">
    <source>
        <dbReference type="Proteomes" id="UP000268016"/>
    </source>
</evidence>
<dbReference type="RefSeq" id="WP_123643418.1">
    <property type="nucleotide sequence ID" value="NZ_ML119089.1"/>
</dbReference>
<sequence length="161" mass="16521">MHRLPLQLLLFAGALIGSLAVAQPYIVSDAPSRFDDPIVARPAAEADAPPAPEVVEADKVPVTPAPAPAPPPVVAEAEPERPVAPPVVKGEPACEVPRSLAGARPAPHGDAAALAAREILSWGVMDDLLAARGHRGLPVPLGEAPLKDRAFPALPCAAPLR</sequence>
<reference evidence="3 4" key="1">
    <citation type="submission" date="2018-10" db="EMBL/GenBank/DDBJ databases">
        <title>Histidinibacterium lentulum gen. nov., sp. nov., a marine bacterium from the culture broth of Picochlorum sp. 122.</title>
        <authorList>
            <person name="Wang G."/>
        </authorList>
    </citation>
    <scope>NUCLEOTIDE SEQUENCE [LARGE SCALE GENOMIC DNA]</scope>
    <source>
        <strain evidence="3 4">B17</strain>
    </source>
</reference>
<feature type="region of interest" description="Disordered" evidence="1">
    <location>
        <begin position="61"/>
        <end position="90"/>
    </location>
</feature>
<dbReference type="EMBL" id="RDRB01000009">
    <property type="protein sequence ID" value="ROT98550.1"/>
    <property type="molecule type" value="Genomic_DNA"/>
</dbReference>
<keyword evidence="4" id="KW-1185">Reference proteome</keyword>
<evidence type="ECO:0000256" key="1">
    <source>
        <dbReference type="SAM" id="MobiDB-lite"/>
    </source>
</evidence>
<feature type="chain" id="PRO_5018174907" evidence="2">
    <location>
        <begin position="23"/>
        <end position="161"/>
    </location>
</feature>
<organism evidence="3 4">
    <name type="scientific">Histidinibacterium lentulum</name>
    <dbReference type="NCBI Taxonomy" id="2480588"/>
    <lineage>
        <taxon>Bacteria</taxon>
        <taxon>Pseudomonadati</taxon>
        <taxon>Pseudomonadota</taxon>
        <taxon>Alphaproteobacteria</taxon>
        <taxon>Rhodobacterales</taxon>
        <taxon>Paracoccaceae</taxon>
        <taxon>Histidinibacterium</taxon>
    </lineage>
</organism>
<name>A0A3N2QTQ4_9RHOB</name>
<comment type="caution">
    <text evidence="3">The sequence shown here is derived from an EMBL/GenBank/DDBJ whole genome shotgun (WGS) entry which is preliminary data.</text>
</comment>
<feature type="compositionally biased region" description="Pro residues" evidence="1">
    <location>
        <begin position="63"/>
        <end position="73"/>
    </location>
</feature>
<dbReference type="Proteomes" id="UP000268016">
    <property type="component" value="Unassembled WGS sequence"/>
</dbReference>
<evidence type="ECO:0000313" key="3">
    <source>
        <dbReference type="EMBL" id="ROT98550.1"/>
    </source>
</evidence>
<proteinExistence type="predicted"/>
<feature type="signal peptide" evidence="2">
    <location>
        <begin position="1"/>
        <end position="22"/>
    </location>
</feature>
<gene>
    <name evidence="3" type="ORF">EAT49_16555</name>
</gene>
<evidence type="ECO:0000256" key="2">
    <source>
        <dbReference type="SAM" id="SignalP"/>
    </source>
</evidence>
<dbReference type="AlphaFoldDB" id="A0A3N2QTQ4"/>